<dbReference type="InterPro" id="IPR029016">
    <property type="entry name" value="GAF-like_dom_sf"/>
</dbReference>
<dbReference type="EMBL" id="BARS01022771">
    <property type="protein sequence ID" value="GAG03809.1"/>
    <property type="molecule type" value="Genomic_DNA"/>
</dbReference>
<organism evidence="2">
    <name type="scientific">marine sediment metagenome</name>
    <dbReference type="NCBI Taxonomy" id="412755"/>
    <lineage>
        <taxon>unclassified sequences</taxon>
        <taxon>metagenomes</taxon>
        <taxon>ecological metagenomes</taxon>
    </lineage>
</organism>
<evidence type="ECO:0000313" key="2">
    <source>
        <dbReference type="EMBL" id="GAG03809.1"/>
    </source>
</evidence>
<dbReference type="InterPro" id="IPR003018">
    <property type="entry name" value="GAF"/>
</dbReference>
<proteinExistence type="predicted"/>
<protein>
    <recommendedName>
        <fullName evidence="1">GAF domain-containing protein</fullName>
    </recommendedName>
</protein>
<accession>X0UDF0</accession>
<feature type="non-terminal residue" evidence="2">
    <location>
        <position position="270"/>
    </location>
</feature>
<dbReference type="Gene3D" id="3.30.450.40">
    <property type="match status" value="2"/>
</dbReference>
<dbReference type="Pfam" id="PF13185">
    <property type="entry name" value="GAF_2"/>
    <property type="match status" value="1"/>
</dbReference>
<evidence type="ECO:0000259" key="1">
    <source>
        <dbReference type="SMART" id="SM00065"/>
    </source>
</evidence>
<feature type="domain" description="GAF" evidence="1">
    <location>
        <begin position="38"/>
        <end position="185"/>
    </location>
</feature>
<gene>
    <name evidence="2" type="ORF">S01H1_36351</name>
</gene>
<dbReference type="SMART" id="SM00065">
    <property type="entry name" value="GAF"/>
    <property type="match status" value="1"/>
</dbReference>
<comment type="caution">
    <text evidence="2">The sequence shown here is derived from an EMBL/GenBank/DDBJ whole genome shotgun (WGS) entry which is preliminary data.</text>
</comment>
<dbReference type="AlphaFoldDB" id="X0UDF0"/>
<feature type="non-terminal residue" evidence="2">
    <location>
        <position position="1"/>
    </location>
</feature>
<reference evidence="2" key="1">
    <citation type="journal article" date="2014" name="Front. Microbiol.">
        <title>High frequency of phylogenetically diverse reductive dehalogenase-homologous genes in deep subseafloor sedimentary metagenomes.</title>
        <authorList>
            <person name="Kawai M."/>
            <person name="Futagami T."/>
            <person name="Toyoda A."/>
            <person name="Takaki Y."/>
            <person name="Nishi S."/>
            <person name="Hori S."/>
            <person name="Arai W."/>
            <person name="Tsubouchi T."/>
            <person name="Morono Y."/>
            <person name="Uchiyama I."/>
            <person name="Ito T."/>
            <person name="Fujiyama A."/>
            <person name="Inagaki F."/>
            <person name="Takami H."/>
        </authorList>
    </citation>
    <scope>NUCLEOTIDE SEQUENCE</scope>
    <source>
        <strain evidence="2">Expedition CK06-06</strain>
    </source>
</reference>
<sequence>TVSPIVRNLTVAERDLKRRVQELSTISHVSQAMPTSLDLEALLRTIYSQVTDLLQLNNFYIALHNPDDDLISYPLAVMNGTQQNWSSRPIADSLSDRVIRTGEPILIPRGALQVLSEADLAHNHIPPQAWLGVPLLASDRTIGCLTVFHTNPSRILTQKDLDVVATLAGQASVAIENALLYEQTRNRAQALTLLNEITASMSSTLDPDRALELVCLSMIRVGGGQKSAIFLFDRDFNHLFLARAINFSAEFTQAWKTIPQEDRERIQAFH</sequence>
<dbReference type="SUPFAM" id="SSF55781">
    <property type="entry name" value="GAF domain-like"/>
    <property type="match status" value="2"/>
</dbReference>
<name>X0UDF0_9ZZZZ</name>